<name>A0A2S6NI64_RHOGL</name>
<dbReference type="RefSeq" id="WP_104519064.1">
    <property type="nucleotide sequence ID" value="NZ_NHRY01000124.1"/>
</dbReference>
<protein>
    <recommendedName>
        <fullName evidence="2">TrwC relaxase domain-containing protein</fullName>
    </recommendedName>
</protein>
<dbReference type="AlphaFoldDB" id="A0A2S6NI64"/>
<feature type="region of interest" description="Disordered" evidence="1">
    <location>
        <begin position="134"/>
        <end position="159"/>
    </location>
</feature>
<reference evidence="3 4" key="1">
    <citation type="journal article" date="2018" name="Arch. Microbiol.">
        <title>New insights into the metabolic potential of the phototrophic purple bacterium Rhodopila globiformis DSM 161(T) from its draft genome sequence and evidence for a vanadium-dependent nitrogenase.</title>
        <authorList>
            <person name="Imhoff J.F."/>
            <person name="Rahn T."/>
            <person name="Kunzel S."/>
            <person name="Neulinger S.C."/>
        </authorList>
    </citation>
    <scope>NUCLEOTIDE SEQUENCE [LARGE SCALE GENOMIC DNA]</scope>
    <source>
        <strain evidence="3 4">DSM 161</strain>
    </source>
</reference>
<organism evidence="3 4">
    <name type="scientific">Rhodopila globiformis</name>
    <name type="common">Rhodopseudomonas globiformis</name>
    <dbReference type="NCBI Taxonomy" id="1071"/>
    <lineage>
        <taxon>Bacteria</taxon>
        <taxon>Pseudomonadati</taxon>
        <taxon>Pseudomonadota</taxon>
        <taxon>Alphaproteobacteria</taxon>
        <taxon>Acetobacterales</taxon>
        <taxon>Acetobacteraceae</taxon>
        <taxon>Rhodopila</taxon>
    </lineage>
</organism>
<dbReference type="SUPFAM" id="SSF55464">
    <property type="entry name" value="Origin of replication-binding domain, RBD-like"/>
    <property type="match status" value="1"/>
</dbReference>
<feature type="domain" description="TrwC relaxase" evidence="2">
    <location>
        <begin position="9"/>
        <end position="131"/>
    </location>
</feature>
<keyword evidence="4" id="KW-1185">Reference proteome</keyword>
<evidence type="ECO:0000313" key="4">
    <source>
        <dbReference type="Proteomes" id="UP000239724"/>
    </source>
</evidence>
<accession>A0A2S6NI64</accession>
<gene>
    <name evidence="3" type="ORF">CCS01_11850</name>
</gene>
<dbReference type="Pfam" id="PF08751">
    <property type="entry name" value="TrwC"/>
    <property type="match status" value="1"/>
</dbReference>
<evidence type="ECO:0000313" key="3">
    <source>
        <dbReference type="EMBL" id="PPQ34239.1"/>
    </source>
</evidence>
<dbReference type="EMBL" id="NHRY01000124">
    <property type="protein sequence ID" value="PPQ34239.1"/>
    <property type="molecule type" value="Genomic_DNA"/>
</dbReference>
<sequence>MDGARKRFLAAYGVSGRDPTAEQLDHIKAGRMASGVTANAAEVQWKLAATKMPTAYLEMVWSADKSVSAAWALAGTESERALIQHAHRDATEFAMAYATDVLGHTRRGADGDRVETGATAWFSVMHFTSRPTAEIARTDDQGQPYTECRPAACSENLSS</sequence>
<dbReference type="InterPro" id="IPR014862">
    <property type="entry name" value="TrwC"/>
</dbReference>
<dbReference type="Proteomes" id="UP000239724">
    <property type="component" value="Unassembled WGS sequence"/>
</dbReference>
<evidence type="ECO:0000259" key="2">
    <source>
        <dbReference type="Pfam" id="PF08751"/>
    </source>
</evidence>
<evidence type="ECO:0000256" key="1">
    <source>
        <dbReference type="SAM" id="MobiDB-lite"/>
    </source>
</evidence>
<comment type="caution">
    <text evidence="3">The sequence shown here is derived from an EMBL/GenBank/DDBJ whole genome shotgun (WGS) entry which is preliminary data.</text>
</comment>
<proteinExistence type="predicted"/>